<gene>
    <name evidence="3" type="ORF">FMM06_03540</name>
</gene>
<accession>A0A552UGF1</accession>
<keyword evidence="4" id="KW-1185">Reference proteome</keyword>
<evidence type="ECO:0000313" key="4">
    <source>
        <dbReference type="Proteomes" id="UP000317894"/>
    </source>
</evidence>
<proteinExistence type="predicted"/>
<dbReference type="OrthoDB" id="6586924at2"/>
<comment type="caution">
    <text evidence="3">The sequence shown here is derived from an EMBL/GenBank/DDBJ whole genome shotgun (WGS) entry which is preliminary data.</text>
</comment>
<feature type="region of interest" description="Disordered" evidence="1">
    <location>
        <begin position="56"/>
        <end position="84"/>
    </location>
</feature>
<dbReference type="RefSeq" id="WP_143554816.1">
    <property type="nucleotide sequence ID" value="NZ_VJWA01000001.1"/>
</dbReference>
<dbReference type="Proteomes" id="UP000317894">
    <property type="component" value="Unassembled WGS sequence"/>
</dbReference>
<feature type="chain" id="PRO_5022175558" evidence="2">
    <location>
        <begin position="19"/>
        <end position="126"/>
    </location>
</feature>
<reference evidence="3 4" key="1">
    <citation type="submission" date="2019-07" db="EMBL/GenBank/DDBJ databases">
        <title>Novel species isolated from glacier.</title>
        <authorList>
            <person name="Liu Q."/>
            <person name="Xin Y.-H."/>
        </authorList>
    </citation>
    <scope>NUCLEOTIDE SEQUENCE [LARGE SCALE GENOMIC DNA]</scope>
    <source>
        <strain evidence="3 4">LB1R16</strain>
    </source>
</reference>
<evidence type="ECO:0000313" key="3">
    <source>
        <dbReference type="EMBL" id="TRW17271.1"/>
    </source>
</evidence>
<organism evidence="3 4">
    <name type="scientific">Glacieibacterium frigidum</name>
    <dbReference type="NCBI Taxonomy" id="2593303"/>
    <lineage>
        <taxon>Bacteria</taxon>
        <taxon>Pseudomonadati</taxon>
        <taxon>Pseudomonadota</taxon>
        <taxon>Alphaproteobacteria</taxon>
        <taxon>Sphingomonadales</taxon>
        <taxon>Sphingosinicellaceae</taxon>
        <taxon>Glacieibacterium</taxon>
    </lineage>
</organism>
<feature type="signal peptide" evidence="2">
    <location>
        <begin position="1"/>
        <end position="18"/>
    </location>
</feature>
<sequence>MKSLFAIVMMTGASMTSAAPLIGEWSGDRATLTLTATGGRFVEDCAAATIDGPVSSDARGGFSARGHREIHTPGPQDADAPPPIRPVRFIARQTATGLALEVRDGDGTAHAYNLMPGRRFKRMPCL</sequence>
<dbReference type="EMBL" id="VJWA01000001">
    <property type="protein sequence ID" value="TRW17271.1"/>
    <property type="molecule type" value="Genomic_DNA"/>
</dbReference>
<evidence type="ECO:0000256" key="2">
    <source>
        <dbReference type="SAM" id="SignalP"/>
    </source>
</evidence>
<keyword evidence="2" id="KW-0732">Signal</keyword>
<name>A0A552UGF1_9SPHN</name>
<protein>
    <submittedName>
        <fullName evidence="3">Uncharacterized protein</fullName>
    </submittedName>
</protein>
<evidence type="ECO:0000256" key="1">
    <source>
        <dbReference type="SAM" id="MobiDB-lite"/>
    </source>
</evidence>
<dbReference type="AlphaFoldDB" id="A0A552UGF1"/>